<evidence type="ECO:0000313" key="2">
    <source>
        <dbReference type="Proteomes" id="UP001516400"/>
    </source>
</evidence>
<dbReference type="EMBL" id="JABFTP020000001">
    <property type="protein sequence ID" value="KAL3266101.1"/>
    <property type="molecule type" value="Genomic_DNA"/>
</dbReference>
<organism evidence="1 2">
    <name type="scientific">Cryptolaemus montrouzieri</name>
    <dbReference type="NCBI Taxonomy" id="559131"/>
    <lineage>
        <taxon>Eukaryota</taxon>
        <taxon>Metazoa</taxon>
        <taxon>Ecdysozoa</taxon>
        <taxon>Arthropoda</taxon>
        <taxon>Hexapoda</taxon>
        <taxon>Insecta</taxon>
        <taxon>Pterygota</taxon>
        <taxon>Neoptera</taxon>
        <taxon>Endopterygota</taxon>
        <taxon>Coleoptera</taxon>
        <taxon>Polyphaga</taxon>
        <taxon>Cucujiformia</taxon>
        <taxon>Coccinelloidea</taxon>
        <taxon>Coccinellidae</taxon>
        <taxon>Scymninae</taxon>
        <taxon>Scymnini</taxon>
        <taxon>Cryptolaemus</taxon>
    </lineage>
</organism>
<comment type="caution">
    <text evidence="1">The sequence shown here is derived from an EMBL/GenBank/DDBJ whole genome shotgun (WGS) entry which is preliminary data.</text>
</comment>
<evidence type="ECO:0000313" key="1">
    <source>
        <dbReference type="EMBL" id="KAL3266101.1"/>
    </source>
</evidence>
<dbReference type="Proteomes" id="UP001516400">
    <property type="component" value="Unassembled WGS sequence"/>
</dbReference>
<name>A0ABD2MI78_9CUCU</name>
<gene>
    <name evidence="1" type="ORF">HHI36_010287</name>
</gene>
<protein>
    <submittedName>
        <fullName evidence="1">Uncharacterized protein</fullName>
    </submittedName>
</protein>
<accession>A0ABD2MI78</accession>
<dbReference type="AlphaFoldDB" id="A0ABD2MI78"/>
<reference evidence="1 2" key="1">
    <citation type="journal article" date="2021" name="BMC Biol.">
        <title>Horizontally acquired antibacterial genes associated with adaptive radiation of ladybird beetles.</title>
        <authorList>
            <person name="Li H.S."/>
            <person name="Tang X.F."/>
            <person name="Huang Y.H."/>
            <person name="Xu Z.Y."/>
            <person name="Chen M.L."/>
            <person name="Du X.Y."/>
            <person name="Qiu B.Y."/>
            <person name="Chen P.T."/>
            <person name="Zhang W."/>
            <person name="Slipinski A."/>
            <person name="Escalona H.E."/>
            <person name="Waterhouse R.M."/>
            <person name="Zwick A."/>
            <person name="Pang H."/>
        </authorList>
    </citation>
    <scope>NUCLEOTIDE SEQUENCE [LARGE SCALE GENOMIC DNA]</scope>
    <source>
        <strain evidence="1">SYSU2018</strain>
    </source>
</reference>
<sequence>VGTSYTMTKPTFIVLTRNQNLGKCLKSPMVKGKRFIIFQAEEKAGFVPNAELLFKSGLKTGNYHDDMNHMNYMQWLEKKLIPNFPANFVLYSRQPKERPRQNKYSRRQKI</sequence>
<feature type="non-terminal residue" evidence="1">
    <location>
        <position position="1"/>
    </location>
</feature>
<keyword evidence="2" id="KW-1185">Reference proteome</keyword>
<proteinExistence type="predicted"/>